<proteinExistence type="predicted"/>
<evidence type="ECO:0000256" key="1">
    <source>
        <dbReference type="SAM" id="MobiDB-lite"/>
    </source>
</evidence>
<evidence type="ECO:0000313" key="2">
    <source>
        <dbReference type="EMBL" id="GJN08684.1"/>
    </source>
</evidence>
<gene>
    <name evidence="2" type="primary">ga26633</name>
    <name evidence="2" type="ORF">PR202_ga26633</name>
</gene>
<sequence>MQESITGTDERKEGERATSLLALAERLLAVLMHDLEQRFFQVLLPTCSRGWLGSGHPVPSPLPLPSQSPAVVGST</sequence>
<name>A0AAV5DCE1_ELECO</name>
<comment type="caution">
    <text evidence="2">The sequence shown here is derived from an EMBL/GenBank/DDBJ whole genome shotgun (WGS) entry which is preliminary data.</text>
</comment>
<organism evidence="2 3">
    <name type="scientific">Eleusine coracana subsp. coracana</name>
    <dbReference type="NCBI Taxonomy" id="191504"/>
    <lineage>
        <taxon>Eukaryota</taxon>
        <taxon>Viridiplantae</taxon>
        <taxon>Streptophyta</taxon>
        <taxon>Embryophyta</taxon>
        <taxon>Tracheophyta</taxon>
        <taxon>Spermatophyta</taxon>
        <taxon>Magnoliopsida</taxon>
        <taxon>Liliopsida</taxon>
        <taxon>Poales</taxon>
        <taxon>Poaceae</taxon>
        <taxon>PACMAD clade</taxon>
        <taxon>Chloridoideae</taxon>
        <taxon>Cynodonteae</taxon>
        <taxon>Eleusininae</taxon>
        <taxon>Eleusine</taxon>
    </lineage>
</organism>
<dbReference type="AlphaFoldDB" id="A0AAV5DCE1"/>
<feature type="region of interest" description="Disordered" evidence="1">
    <location>
        <begin position="54"/>
        <end position="75"/>
    </location>
</feature>
<dbReference type="EMBL" id="BQKI01000015">
    <property type="protein sequence ID" value="GJN08684.1"/>
    <property type="molecule type" value="Genomic_DNA"/>
</dbReference>
<reference evidence="2" key="2">
    <citation type="submission" date="2021-12" db="EMBL/GenBank/DDBJ databases">
        <title>Resequencing data analysis of finger millet.</title>
        <authorList>
            <person name="Hatakeyama M."/>
            <person name="Aluri S."/>
            <person name="Balachadran M.T."/>
            <person name="Sivarajan S.R."/>
            <person name="Poveda L."/>
            <person name="Shimizu-Inatsugi R."/>
            <person name="Schlapbach R."/>
            <person name="Sreeman S.M."/>
            <person name="Shimizu K.K."/>
        </authorList>
    </citation>
    <scope>NUCLEOTIDE SEQUENCE</scope>
</reference>
<dbReference type="Proteomes" id="UP001054889">
    <property type="component" value="Unassembled WGS sequence"/>
</dbReference>
<reference evidence="2" key="1">
    <citation type="journal article" date="2018" name="DNA Res.">
        <title>Multiple hybrid de novo genome assembly of finger millet, an orphan allotetraploid crop.</title>
        <authorList>
            <person name="Hatakeyama M."/>
            <person name="Aluri S."/>
            <person name="Balachadran M.T."/>
            <person name="Sivarajan S.R."/>
            <person name="Patrignani A."/>
            <person name="Gruter S."/>
            <person name="Poveda L."/>
            <person name="Shimizu-Inatsugi R."/>
            <person name="Baeten J."/>
            <person name="Francoijs K.J."/>
            <person name="Nataraja K.N."/>
            <person name="Reddy Y.A.N."/>
            <person name="Phadnis S."/>
            <person name="Ravikumar R.L."/>
            <person name="Schlapbach R."/>
            <person name="Sreeman S.M."/>
            <person name="Shimizu K.K."/>
        </authorList>
    </citation>
    <scope>NUCLEOTIDE SEQUENCE</scope>
</reference>
<protein>
    <submittedName>
        <fullName evidence="2">Uncharacterized protein</fullName>
    </submittedName>
</protein>
<keyword evidence="3" id="KW-1185">Reference proteome</keyword>
<accession>A0AAV5DCE1</accession>
<evidence type="ECO:0000313" key="3">
    <source>
        <dbReference type="Proteomes" id="UP001054889"/>
    </source>
</evidence>